<organism evidence="2 3">
    <name type="scientific">Streptomyces siamensis</name>
    <dbReference type="NCBI Taxonomy" id="1274986"/>
    <lineage>
        <taxon>Bacteria</taxon>
        <taxon>Bacillati</taxon>
        <taxon>Actinomycetota</taxon>
        <taxon>Actinomycetes</taxon>
        <taxon>Kitasatosporales</taxon>
        <taxon>Streptomycetaceae</taxon>
        <taxon>Streptomyces</taxon>
    </lineage>
</organism>
<dbReference type="Proteomes" id="UP001501759">
    <property type="component" value="Unassembled WGS sequence"/>
</dbReference>
<feature type="region of interest" description="Disordered" evidence="1">
    <location>
        <begin position="119"/>
        <end position="176"/>
    </location>
</feature>
<feature type="compositionally biased region" description="Basic residues" evidence="1">
    <location>
        <begin position="156"/>
        <end position="169"/>
    </location>
</feature>
<keyword evidence="3" id="KW-1185">Reference proteome</keyword>
<feature type="region of interest" description="Disordered" evidence="1">
    <location>
        <begin position="17"/>
        <end position="36"/>
    </location>
</feature>
<evidence type="ECO:0000313" key="3">
    <source>
        <dbReference type="Proteomes" id="UP001501759"/>
    </source>
</evidence>
<evidence type="ECO:0000313" key="2">
    <source>
        <dbReference type="EMBL" id="GAA5023408.1"/>
    </source>
</evidence>
<evidence type="ECO:0000256" key="1">
    <source>
        <dbReference type="SAM" id="MobiDB-lite"/>
    </source>
</evidence>
<name>A0ABP9J9P8_9ACTN</name>
<dbReference type="EMBL" id="BAABKB010000023">
    <property type="protein sequence ID" value="GAA5023408.1"/>
    <property type="molecule type" value="Genomic_DNA"/>
</dbReference>
<sequence>MLNAVVGGLDIRLPQAAGEPMVPERTTVEASAPDNRPWTRRSMVDLNAVFFSSLTAEGGHVPGRLQPVPHAEEFLTGHVIAEAGLNGFTAEQVISWQPDYAVHHDGKYVVLKLKGVSGPKRGPEAGGAMTPHRPPGDTCPPQREGPGANSAGWPAHPHRGRRALRRRGTAPRDVTP</sequence>
<reference evidence="3" key="1">
    <citation type="journal article" date="2019" name="Int. J. Syst. Evol. Microbiol.">
        <title>The Global Catalogue of Microorganisms (GCM) 10K type strain sequencing project: providing services to taxonomists for standard genome sequencing and annotation.</title>
        <authorList>
            <consortium name="The Broad Institute Genomics Platform"/>
            <consortium name="The Broad Institute Genome Sequencing Center for Infectious Disease"/>
            <person name="Wu L."/>
            <person name="Ma J."/>
        </authorList>
    </citation>
    <scope>NUCLEOTIDE SEQUENCE [LARGE SCALE GENOMIC DNA]</scope>
    <source>
        <strain evidence="3">JCM 18409</strain>
    </source>
</reference>
<gene>
    <name evidence="2" type="ORF">GCM10023335_56150</name>
</gene>
<proteinExistence type="predicted"/>
<comment type="caution">
    <text evidence="2">The sequence shown here is derived from an EMBL/GenBank/DDBJ whole genome shotgun (WGS) entry which is preliminary data.</text>
</comment>
<accession>A0ABP9J9P8</accession>
<protein>
    <submittedName>
        <fullName evidence="2">Uncharacterized protein</fullName>
    </submittedName>
</protein>
<dbReference type="RefSeq" id="WP_345655167.1">
    <property type="nucleotide sequence ID" value="NZ_BAABKB010000023.1"/>
</dbReference>